<gene>
    <name evidence="2" type="ORF">DERYTH_LOCUS19134</name>
</gene>
<comment type="caution">
    <text evidence="2">The sequence shown here is derived from an EMBL/GenBank/DDBJ whole genome shotgun (WGS) entry which is preliminary data.</text>
</comment>
<dbReference type="InterPro" id="IPR043502">
    <property type="entry name" value="DNA/RNA_pol_sf"/>
</dbReference>
<evidence type="ECO:0000313" key="3">
    <source>
        <dbReference type="Proteomes" id="UP000789405"/>
    </source>
</evidence>
<accession>A0A9N9JCE8</accession>
<keyword evidence="3" id="KW-1185">Reference proteome</keyword>
<feature type="region of interest" description="Disordered" evidence="1">
    <location>
        <begin position="23"/>
        <end position="69"/>
    </location>
</feature>
<dbReference type="EMBL" id="CAJVPY010020442">
    <property type="protein sequence ID" value="CAG8775622.1"/>
    <property type="molecule type" value="Genomic_DNA"/>
</dbReference>
<name>A0A9N9JCE8_9GLOM</name>
<reference evidence="2" key="1">
    <citation type="submission" date="2021-06" db="EMBL/GenBank/DDBJ databases">
        <authorList>
            <person name="Kallberg Y."/>
            <person name="Tangrot J."/>
            <person name="Rosling A."/>
        </authorList>
    </citation>
    <scope>NUCLEOTIDE SEQUENCE</scope>
    <source>
        <strain evidence="2">MA453B</strain>
    </source>
</reference>
<feature type="compositionally biased region" description="Acidic residues" evidence="1">
    <location>
        <begin position="39"/>
        <end position="57"/>
    </location>
</feature>
<dbReference type="AlphaFoldDB" id="A0A9N9JCE8"/>
<dbReference type="Proteomes" id="UP000789405">
    <property type="component" value="Unassembled WGS sequence"/>
</dbReference>
<sequence length="499" mass="57846">MSGILSTITGALGRLFENLLPSWGDPMPPELPKPSEPPVPEEDEEGESNYETADEGDISASKSGSDNEFKSEENKIIFRRIEDLAPKRLVETRRISDQGLCVNHLAIIPETYPYREDPLATFEDIEDQISEDRIDQTVSRQYNEILDKIDEMERNQHSGWIYEYGKKIFLEISAYQPLQDERCFEAFIKAYLASEEARRQGRRARNLHDVNRLRKFIGASHYGCVKIKCETTEEKLAEAMYRTEGLSIEKENVFKTASECWLVSEDKIEIIADNQENYKTIIIGQIKFIDSCQFQFPSLEKVASNLCSQEKTPEQLAKCFPIMAQSIPQHLLPLLTQKREYLYELNDPERFSRTELPSRKEFNTVLSGLNYCDQGCKKCKHEIKGKKCNGKCKEEDFKETDDLKLKYLDYLHPTHTDYPLCPECRIVKRTELGPHQNNDLIDKLSGVLEFDQSPWLEPYITANTIRRRDAKNAFEKDLWKLMNNAVFGKTMENVRRCTQ</sequence>
<evidence type="ECO:0000256" key="1">
    <source>
        <dbReference type="SAM" id="MobiDB-lite"/>
    </source>
</evidence>
<proteinExistence type="predicted"/>
<protein>
    <submittedName>
        <fullName evidence="2">398_t:CDS:1</fullName>
    </submittedName>
</protein>
<dbReference type="SUPFAM" id="SSF56672">
    <property type="entry name" value="DNA/RNA polymerases"/>
    <property type="match status" value="1"/>
</dbReference>
<organism evidence="2 3">
    <name type="scientific">Dentiscutata erythropus</name>
    <dbReference type="NCBI Taxonomy" id="1348616"/>
    <lineage>
        <taxon>Eukaryota</taxon>
        <taxon>Fungi</taxon>
        <taxon>Fungi incertae sedis</taxon>
        <taxon>Mucoromycota</taxon>
        <taxon>Glomeromycotina</taxon>
        <taxon>Glomeromycetes</taxon>
        <taxon>Diversisporales</taxon>
        <taxon>Gigasporaceae</taxon>
        <taxon>Dentiscutata</taxon>
    </lineage>
</organism>
<feature type="compositionally biased region" description="Pro residues" evidence="1">
    <location>
        <begin position="26"/>
        <end position="38"/>
    </location>
</feature>
<dbReference type="OrthoDB" id="2421167at2759"/>
<evidence type="ECO:0000313" key="2">
    <source>
        <dbReference type="EMBL" id="CAG8775622.1"/>
    </source>
</evidence>